<dbReference type="Proteomes" id="UP001157109">
    <property type="component" value="Unassembled WGS sequence"/>
</dbReference>
<sequence>MQGVRDDQRPVQPQHGRVVAVLDGLDAAELFDDAGEHWLPLVLCLADGELRGLKKGCRTAEFLSTPTDGRSPTSTRA</sequence>
<accession>A0ABQ6HV41</accession>
<comment type="caution">
    <text evidence="1">The sequence shown here is derived from an EMBL/GenBank/DDBJ whole genome shotgun (WGS) entry which is preliminary data.</text>
</comment>
<organism evidence="1 2">
    <name type="scientific">Arsenicicoccus piscis</name>
    <dbReference type="NCBI Taxonomy" id="673954"/>
    <lineage>
        <taxon>Bacteria</taxon>
        <taxon>Bacillati</taxon>
        <taxon>Actinomycetota</taxon>
        <taxon>Actinomycetes</taxon>
        <taxon>Micrococcales</taxon>
        <taxon>Intrasporangiaceae</taxon>
        <taxon>Arsenicicoccus</taxon>
    </lineage>
</organism>
<reference evidence="2" key="1">
    <citation type="journal article" date="2019" name="Int. J. Syst. Evol. Microbiol.">
        <title>The Global Catalogue of Microorganisms (GCM) 10K type strain sequencing project: providing services to taxonomists for standard genome sequencing and annotation.</title>
        <authorList>
            <consortium name="The Broad Institute Genomics Platform"/>
            <consortium name="The Broad Institute Genome Sequencing Center for Infectious Disease"/>
            <person name="Wu L."/>
            <person name="Ma J."/>
        </authorList>
    </citation>
    <scope>NUCLEOTIDE SEQUENCE [LARGE SCALE GENOMIC DNA]</scope>
    <source>
        <strain evidence="2">NBRC 105830</strain>
    </source>
</reference>
<evidence type="ECO:0000313" key="2">
    <source>
        <dbReference type="Proteomes" id="UP001157109"/>
    </source>
</evidence>
<name>A0ABQ6HV41_9MICO</name>
<keyword evidence="2" id="KW-1185">Reference proteome</keyword>
<gene>
    <name evidence="1" type="ORF">GCM10025862_34150</name>
</gene>
<protein>
    <submittedName>
        <fullName evidence="1">Uncharacterized protein</fullName>
    </submittedName>
</protein>
<proteinExistence type="predicted"/>
<evidence type="ECO:0000313" key="1">
    <source>
        <dbReference type="EMBL" id="GMA21394.1"/>
    </source>
</evidence>
<dbReference type="EMBL" id="BSUJ01000001">
    <property type="protein sequence ID" value="GMA21394.1"/>
    <property type="molecule type" value="Genomic_DNA"/>
</dbReference>